<dbReference type="GO" id="GO:0016787">
    <property type="term" value="F:hydrolase activity"/>
    <property type="evidence" value="ECO:0007669"/>
    <property type="project" value="UniProtKB-KW"/>
</dbReference>
<comment type="caution">
    <text evidence="8">The sequence shown here is derived from an EMBL/GenBank/DDBJ whole genome shotgun (WGS) entry which is preliminary data.</text>
</comment>
<keyword evidence="1" id="KW-0808">Transferase</keyword>
<evidence type="ECO:0000256" key="3">
    <source>
        <dbReference type="ARBA" id="ARBA00022722"/>
    </source>
</evidence>
<dbReference type="Proteomes" id="UP000325315">
    <property type="component" value="Unassembled WGS sequence"/>
</dbReference>
<organism evidence="8 9">
    <name type="scientific">Gossypium australe</name>
    <dbReference type="NCBI Taxonomy" id="47621"/>
    <lineage>
        <taxon>Eukaryota</taxon>
        <taxon>Viridiplantae</taxon>
        <taxon>Streptophyta</taxon>
        <taxon>Embryophyta</taxon>
        <taxon>Tracheophyta</taxon>
        <taxon>Spermatophyta</taxon>
        <taxon>Magnoliopsida</taxon>
        <taxon>eudicotyledons</taxon>
        <taxon>Gunneridae</taxon>
        <taxon>Pentapetalae</taxon>
        <taxon>rosids</taxon>
        <taxon>malvids</taxon>
        <taxon>Malvales</taxon>
        <taxon>Malvaceae</taxon>
        <taxon>Malvoideae</taxon>
        <taxon>Gossypium</taxon>
    </lineage>
</organism>
<evidence type="ECO:0000256" key="4">
    <source>
        <dbReference type="ARBA" id="ARBA00022759"/>
    </source>
</evidence>
<evidence type="ECO:0000259" key="7">
    <source>
        <dbReference type="Pfam" id="PF17917"/>
    </source>
</evidence>
<reference evidence="9" key="1">
    <citation type="journal article" date="2019" name="Plant Biotechnol. J.">
        <title>Genome sequencing of the Australian wild diploid species Gossypium australe highlights disease resistance and delayed gland morphogenesis.</title>
        <authorList>
            <person name="Cai Y."/>
            <person name="Cai X."/>
            <person name="Wang Q."/>
            <person name="Wang P."/>
            <person name="Zhang Y."/>
            <person name="Cai C."/>
            <person name="Xu Y."/>
            <person name="Wang K."/>
            <person name="Zhou Z."/>
            <person name="Wang C."/>
            <person name="Geng S."/>
            <person name="Li B."/>
            <person name="Dong Q."/>
            <person name="Hou Y."/>
            <person name="Wang H."/>
            <person name="Ai P."/>
            <person name="Liu Z."/>
            <person name="Yi F."/>
            <person name="Sun M."/>
            <person name="An G."/>
            <person name="Cheng J."/>
            <person name="Zhang Y."/>
            <person name="Shi Q."/>
            <person name="Xie Y."/>
            <person name="Shi X."/>
            <person name="Chang Y."/>
            <person name="Huang F."/>
            <person name="Chen Y."/>
            <person name="Hong S."/>
            <person name="Mi L."/>
            <person name="Sun Q."/>
            <person name="Zhang L."/>
            <person name="Zhou B."/>
            <person name="Peng R."/>
            <person name="Zhang X."/>
            <person name="Liu F."/>
        </authorList>
    </citation>
    <scope>NUCLEOTIDE SEQUENCE [LARGE SCALE GENOMIC DNA]</scope>
    <source>
        <strain evidence="9">cv. PA1801</strain>
    </source>
</reference>
<dbReference type="PANTHER" id="PTHR34072:SF52">
    <property type="entry name" value="RIBONUCLEASE H"/>
    <property type="match status" value="1"/>
</dbReference>
<keyword evidence="4" id="KW-0255">Endonuclease</keyword>
<dbReference type="PANTHER" id="PTHR34072">
    <property type="entry name" value="ENZYMATIC POLYPROTEIN-RELATED"/>
    <property type="match status" value="1"/>
</dbReference>
<keyword evidence="2" id="KW-0548">Nucleotidyltransferase</keyword>
<keyword evidence="3" id="KW-0540">Nuclease</keyword>
<evidence type="ECO:0000256" key="5">
    <source>
        <dbReference type="ARBA" id="ARBA00022801"/>
    </source>
</evidence>
<dbReference type="SUPFAM" id="SSF56672">
    <property type="entry name" value="DNA/RNA polymerases"/>
    <property type="match status" value="1"/>
</dbReference>
<evidence type="ECO:0000313" key="8">
    <source>
        <dbReference type="EMBL" id="KAA3465660.1"/>
    </source>
</evidence>
<accession>A0A5B6V8Z4</accession>
<protein>
    <submittedName>
        <fullName evidence="8">CCHC-type integrase</fullName>
    </submittedName>
</protein>
<dbReference type="AlphaFoldDB" id="A0A5B6V8Z4"/>
<keyword evidence="6" id="KW-0695">RNA-directed DNA polymerase</keyword>
<dbReference type="GO" id="GO:0003964">
    <property type="term" value="F:RNA-directed DNA polymerase activity"/>
    <property type="evidence" value="ECO:0007669"/>
    <property type="project" value="UniProtKB-KW"/>
</dbReference>
<dbReference type="GO" id="GO:0004519">
    <property type="term" value="F:endonuclease activity"/>
    <property type="evidence" value="ECO:0007669"/>
    <property type="project" value="UniProtKB-KW"/>
</dbReference>
<evidence type="ECO:0000256" key="6">
    <source>
        <dbReference type="ARBA" id="ARBA00022918"/>
    </source>
</evidence>
<gene>
    <name evidence="8" type="ORF">EPI10_000805</name>
</gene>
<keyword evidence="9" id="KW-1185">Reference proteome</keyword>
<evidence type="ECO:0000313" key="9">
    <source>
        <dbReference type="Proteomes" id="UP000325315"/>
    </source>
</evidence>
<evidence type="ECO:0000256" key="1">
    <source>
        <dbReference type="ARBA" id="ARBA00022679"/>
    </source>
</evidence>
<dbReference type="InterPro" id="IPR043502">
    <property type="entry name" value="DNA/RNA_pol_sf"/>
</dbReference>
<name>A0A5B6V8Z4_9ROSI</name>
<keyword evidence="5" id="KW-0378">Hydrolase</keyword>
<sequence length="128" mass="14347">MDASLNGLGCVLIQKGKVITYVSRQLKSHESNYPTHDLELVVMVLPLKIWKHYHYGWIELLKDYDLTIEYHPGKANVVADALSKKIVPTLASLRTNSALSLGVLIISAWVKNENYASWEGCMSAMNKS</sequence>
<dbReference type="Pfam" id="PF17917">
    <property type="entry name" value="RT_RNaseH"/>
    <property type="match status" value="1"/>
</dbReference>
<dbReference type="OrthoDB" id="415724at2759"/>
<proteinExistence type="predicted"/>
<dbReference type="CDD" id="cd09274">
    <property type="entry name" value="RNase_HI_RT_Ty3"/>
    <property type="match status" value="1"/>
</dbReference>
<dbReference type="InterPro" id="IPR041373">
    <property type="entry name" value="RT_RNaseH"/>
</dbReference>
<feature type="domain" description="Reverse transcriptase RNase H-like" evidence="7">
    <location>
        <begin position="1"/>
        <end position="56"/>
    </location>
</feature>
<evidence type="ECO:0000256" key="2">
    <source>
        <dbReference type="ARBA" id="ARBA00022695"/>
    </source>
</evidence>
<dbReference type="EMBL" id="SMMG02000007">
    <property type="protein sequence ID" value="KAA3465660.1"/>
    <property type="molecule type" value="Genomic_DNA"/>
</dbReference>